<dbReference type="SUPFAM" id="SSF144232">
    <property type="entry name" value="HIT/MYND zinc finger-like"/>
    <property type="match status" value="1"/>
</dbReference>
<protein>
    <recommendedName>
        <fullName evidence="5">MYND-type domain-containing protein</fullName>
    </recommendedName>
</protein>
<proteinExistence type="predicted"/>
<evidence type="ECO:0000313" key="7">
    <source>
        <dbReference type="Proteomes" id="UP001362999"/>
    </source>
</evidence>
<dbReference type="GO" id="GO:0008270">
    <property type="term" value="F:zinc ion binding"/>
    <property type="evidence" value="ECO:0007669"/>
    <property type="project" value="UniProtKB-KW"/>
</dbReference>
<name>A0AAW0D412_9AGAR</name>
<gene>
    <name evidence="6" type="ORF">R3P38DRAFT_3259211</name>
</gene>
<dbReference type="Pfam" id="PF01753">
    <property type="entry name" value="zf-MYND"/>
    <property type="match status" value="1"/>
</dbReference>
<dbReference type="Gene3D" id="6.10.140.2220">
    <property type="match status" value="1"/>
</dbReference>
<dbReference type="EMBL" id="JAWWNJ010000011">
    <property type="protein sequence ID" value="KAK7045229.1"/>
    <property type="molecule type" value="Genomic_DNA"/>
</dbReference>
<keyword evidence="2 4" id="KW-0863">Zinc-finger</keyword>
<dbReference type="Proteomes" id="UP001362999">
    <property type="component" value="Unassembled WGS sequence"/>
</dbReference>
<comment type="caution">
    <text evidence="6">The sequence shown here is derived from an EMBL/GenBank/DDBJ whole genome shotgun (WGS) entry which is preliminary data.</text>
</comment>
<dbReference type="PROSITE" id="PS50865">
    <property type="entry name" value="ZF_MYND_2"/>
    <property type="match status" value="1"/>
</dbReference>
<dbReference type="PROSITE" id="PS01360">
    <property type="entry name" value="ZF_MYND_1"/>
    <property type="match status" value="1"/>
</dbReference>
<dbReference type="AlphaFoldDB" id="A0AAW0D412"/>
<evidence type="ECO:0000256" key="2">
    <source>
        <dbReference type="ARBA" id="ARBA00022771"/>
    </source>
</evidence>
<reference evidence="6 7" key="1">
    <citation type="journal article" date="2024" name="J Genomics">
        <title>Draft genome sequencing and assembly of Favolaschia claudopus CIRM-BRFM 2984 isolated from oak limbs.</title>
        <authorList>
            <person name="Navarro D."/>
            <person name="Drula E."/>
            <person name="Chaduli D."/>
            <person name="Cazenave R."/>
            <person name="Ahrendt S."/>
            <person name="Wang J."/>
            <person name="Lipzen A."/>
            <person name="Daum C."/>
            <person name="Barry K."/>
            <person name="Grigoriev I.V."/>
            <person name="Favel A."/>
            <person name="Rosso M.N."/>
            <person name="Martin F."/>
        </authorList>
    </citation>
    <scope>NUCLEOTIDE SEQUENCE [LARGE SCALE GENOMIC DNA]</scope>
    <source>
        <strain evidence="6 7">CIRM-BRFM 2984</strain>
    </source>
</reference>
<evidence type="ECO:0000256" key="3">
    <source>
        <dbReference type="ARBA" id="ARBA00022833"/>
    </source>
</evidence>
<dbReference type="InterPro" id="IPR002893">
    <property type="entry name" value="Znf_MYND"/>
</dbReference>
<evidence type="ECO:0000256" key="1">
    <source>
        <dbReference type="ARBA" id="ARBA00022723"/>
    </source>
</evidence>
<keyword evidence="3" id="KW-0862">Zinc</keyword>
<evidence type="ECO:0000313" key="6">
    <source>
        <dbReference type="EMBL" id="KAK7045229.1"/>
    </source>
</evidence>
<feature type="domain" description="MYND-type" evidence="5">
    <location>
        <begin position="437"/>
        <end position="483"/>
    </location>
</feature>
<evidence type="ECO:0000256" key="4">
    <source>
        <dbReference type="PROSITE-ProRule" id="PRU00134"/>
    </source>
</evidence>
<evidence type="ECO:0000259" key="5">
    <source>
        <dbReference type="PROSITE" id="PS50865"/>
    </source>
</evidence>
<keyword evidence="7" id="KW-1185">Reference proteome</keyword>
<sequence length="642" mass="72542">MHPLLQRNRLRQLPISSRRLTAPMLVDYPGYPSRAEISRFSGAAIALETPADFFPIAHHLLDPIRIPQAENLEDWTEESACKCNTRAALISYLIVIRTNPPLGAGIEFWPRIVPWVHFFLDNYRFLQTSANLGLLRPDEFYLTLMSFWRCISAEHPPGRNMSLMLSTPGSRVLAVRAWYSRAEKDLVLEDQFAMLVRDVITHGEGISLDEVIEGSDGDLDNFAKLIIRQCDPLIHRHSRSHNPLTTETRLRIFRLVANTVAYNHVDRFEGGHIGTSNSLPLCAALIRLGYIKKLTMAMYAFCELPRTLRRDYTSSEWIFLKASVCLLDDLLRTRRAGHELQSSLEAGLLDVLLCCAQADASDTIHEGLLCPIFADFLIPSTVYRGVLSAMGLAESKTTVHRVIHNDETKKVWTRFTEILARRLAVLNLFDAPGRITQRACDNVECTIIRPKRNLRRCSGCLSAFYCSRECQSAHWNAGHREGCSWHGRYTKTLRLMCTPKEHAFLRFLLRHDWQSHGAAVAADYANTQILDPQATLVAFCNYEHHEFMIQHFDIGGLQIDKEIEDHMFGPVARGGGRTALVIMSLNGGNKSWTMVLPVRRASPEIPEALNAIVALGHSLTEAQVQEQVEEVMGRESPNDLIV</sequence>
<keyword evidence="1" id="KW-0479">Metal-binding</keyword>
<accession>A0AAW0D412</accession>
<organism evidence="6 7">
    <name type="scientific">Favolaschia claudopus</name>
    <dbReference type="NCBI Taxonomy" id="2862362"/>
    <lineage>
        <taxon>Eukaryota</taxon>
        <taxon>Fungi</taxon>
        <taxon>Dikarya</taxon>
        <taxon>Basidiomycota</taxon>
        <taxon>Agaricomycotina</taxon>
        <taxon>Agaricomycetes</taxon>
        <taxon>Agaricomycetidae</taxon>
        <taxon>Agaricales</taxon>
        <taxon>Marasmiineae</taxon>
        <taxon>Mycenaceae</taxon>
        <taxon>Favolaschia</taxon>
    </lineage>
</organism>